<dbReference type="GO" id="GO:0005829">
    <property type="term" value="C:cytosol"/>
    <property type="evidence" value="ECO:0007669"/>
    <property type="project" value="TreeGrafter"/>
</dbReference>
<dbReference type="Gene3D" id="1.10.10.60">
    <property type="entry name" value="Homeodomain-like"/>
    <property type="match status" value="1"/>
</dbReference>
<keyword evidence="3" id="KW-0804">Transcription</keyword>
<evidence type="ECO:0000259" key="4">
    <source>
        <dbReference type="PROSITE" id="PS01124"/>
    </source>
</evidence>
<protein>
    <submittedName>
        <fullName evidence="5">AraC family transcriptional regulator</fullName>
    </submittedName>
</protein>
<dbReference type="InterPro" id="IPR032687">
    <property type="entry name" value="AraC-type_N"/>
</dbReference>
<evidence type="ECO:0000313" key="5">
    <source>
        <dbReference type="EMBL" id="KSZ58493.1"/>
    </source>
</evidence>
<evidence type="ECO:0000313" key="6">
    <source>
        <dbReference type="Proteomes" id="UP000053060"/>
    </source>
</evidence>
<dbReference type="Proteomes" id="UP000053060">
    <property type="component" value="Unassembled WGS sequence"/>
</dbReference>
<name>A0A0V9UKI5_9NOCA</name>
<dbReference type="InterPro" id="IPR018060">
    <property type="entry name" value="HTH_AraC"/>
</dbReference>
<dbReference type="SUPFAM" id="SSF46689">
    <property type="entry name" value="Homeodomain-like"/>
    <property type="match status" value="1"/>
</dbReference>
<dbReference type="PATRIC" id="fig|1441730.3.peg.2364"/>
<organism evidence="5 6">
    <name type="scientific">Rhodococcus pyridinivorans KG-16</name>
    <dbReference type="NCBI Taxonomy" id="1441730"/>
    <lineage>
        <taxon>Bacteria</taxon>
        <taxon>Bacillati</taxon>
        <taxon>Actinomycetota</taxon>
        <taxon>Actinomycetes</taxon>
        <taxon>Mycobacteriales</taxon>
        <taxon>Nocardiaceae</taxon>
        <taxon>Rhodococcus</taxon>
    </lineage>
</organism>
<keyword evidence="1" id="KW-0805">Transcription regulation</keyword>
<dbReference type="Pfam" id="PF12833">
    <property type="entry name" value="HTH_18"/>
    <property type="match status" value="1"/>
</dbReference>
<dbReference type="GO" id="GO:0000976">
    <property type="term" value="F:transcription cis-regulatory region binding"/>
    <property type="evidence" value="ECO:0007669"/>
    <property type="project" value="TreeGrafter"/>
</dbReference>
<proteinExistence type="predicted"/>
<dbReference type="RefSeq" id="WP_060651960.1">
    <property type="nucleotide sequence ID" value="NZ_AZXY01000005.1"/>
</dbReference>
<dbReference type="PRINTS" id="PR00032">
    <property type="entry name" value="HTHARAC"/>
</dbReference>
<evidence type="ECO:0000256" key="2">
    <source>
        <dbReference type="ARBA" id="ARBA00023125"/>
    </source>
</evidence>
<reference evidence="5 6" key="2">
    <citation type="journal article" date="2016" name="Genome Announc.">
        <title>Draft Genome Sequence of a Versatile Hydrocarbon-Degrading Bacterium, Rhodococcus pyridinivorans Strain KG-16, Collected from Oil Fields in India.</title>
        <authorList>
            <person name="Aggarwal R.K."/>
            <person name="Dawar C."/>
            <person name="Phanindranath R."/>
            <person name="Mutnuri L."/>
            <person name="Dayal A.M."/>
        </authorList>
    </citation>
    <scope>NUCLEOTIDE SEQUENCE [LARGE SCALE GENOMIC DNA]</scope>
    <source>
        <strain evidence="5 6">KG-16</strain>
    </source>
</reference>
<dbReference type="InterPro" id="IPR009057">
    <property type="entry name" value="Homeodomain-like_sf"/>
</dbReference>
<dbReference type="PANTHER" id="PTHR47894">
    <property type="entry name" value="HTH-TYPE TRANSCRIPTIONAL REGULATOR GADX"/>
    <property type="match status" value="1"/>
</dbReference>
<comment type="caution">
    <text evidence="5">The sequence shown here is derived from an EMBL/GenBank/DDBJ whole genome shotgun (WGS) entry which is preliminary data.</text>
</comment>
<evidence type="ECO:0000256" key="3">
    <source>
        <dbReference type="ARBA" id="ARBA00023163"/>
    </source>
</evidence>
<gene>
    <name evidence="5" type="ORF">Z045_11365</name>
</gene>
<sequence>MLRPTIPSDFVSRAVRVGAEEGIDLQPALEAARISRAVLTHPHARLTPAQVSRFTQVVWQITDDELFGIAAAPVPRGTFRVMCLTLIHRPDLDHALQRMIEVNHVIRSLPQLSLTPGASTTFLDVELPEVVDDKTRVVVDFLLMLLHRFAAWLVGGRVPLESVFLPYTEPDPVLARSYDAIFGVPVTFGAGRAALEIDNAALKSPLVQTEESLEEYLRDSPNLILSEREYESTVSSQVRRIFESGIEGRTATAEDIAGRLAVSPPHLRRLLRQEGTSLGQLREEVLRDLAIAGLRRGEAVDDLSSRLGFSEPSAFRRAFKRWTGNTPRAYREHR</sequence>
<dbReference type="InterPro" id="IPR020449">
    <property type="entry name" value="Tscrpt_reg_AraC-type_HTH"/>
</dbReference>
<dbReference type="PANTHER" id="PTHR47894:SF1">
    <property type="entry name" value="HTH-TYPE TRANSCRIPTIONAL REGULATOR VQSM"/>
    <property type="match status" value="1"/>
</dbReference>
<feature type="domain" description="HTH araC/xylS-type" evidence="4">
    <location>
        <begin position="236"/>
        <end position="333"/>
    </location>
</feature>
<reference evidence="6" key="1">
    <citation type="submission" date="2015-01" db="EMBL/GenBank/DDBJ databases">
        <title>Draft genome sequence of Rhodococcus pyridinivorans strain KG-16, a hydrocarbon-degrading bacterium.</title>
        <authorList>
            <person name="Aggarwal R.K."/>
            <person name="Dawar C."/>
        </authorList>
    </citation>
    <scope>NUCLEOTIDE SEQUENCE [LARGE SCALE GENOMIC DNA]</scope>
    <source>
        <strain evidence="6">KG-16</strain>
    </source>
</reference>
<evidence type="ECO:0000256" key="1">
    <source>
        <dbReference type="ARBA" id="ARBA00023015"/>
    </source>
</evidence>
<dbReference type="EMBL" id="AZXY01000005">
    <property type="protein sequence ID" value="KSZ58493.1"/>
    <property type="molecule type" value="Genomic_DNA"/>
</dbReference>
<dbReference type="AlphaFoldDB" id="A0A0V9UKI5"/>
<dbReference type="GO" id="GO:0003700">
    <property type="term" value="F:DNA-binding transcription factor activity"/>
    <property type="evidence" value="ECO:0007669"/>
    <property type="project" value="InterPro"/>
</dbReference>
<dbReference type="Pfam" id="PF12625">
    <property type="entry name" value="Arabinose_bd"/>
    <property type="match status" value="1"/>
</dbReference>
<keyword evidence="2" id="KW-0238">DNA-binding</keyword>
<dbReference type="SMART" id="SM00342">
    <property type="entry name" value="HTH_ARAC"/>
    <property type="match status" value="1"/>
</dbReference>
<accession>A0A0V9UKI5</accession>
<dbReference type="PROSITE" id="PS01124">
    <property type="entry name" value="HTH_ARAC_FAMILY_2"/>
    <property type="match status" value="1"/>
</dbReference>